<proteinExistence type="predicted"/>
<dbReference type="InterPro" id="IPR005754">
    <property type="entry name" value="Sortase"/>
</dbReference>
<dbReference type="GO" id="GO:0016787">
    <property type="term" value="F:hydrolase activity"/>
    <property type="evidence" value="ECO:0007669"/>
    <property type="project" value="UniProtKB-KW"/>
</dbReference>
<dbReference type="InterPro" id="IPR042000">
    <property type="entry name" value="Sortase_D_2"/>
</dbReference>
<keyword evidence="4" id="KW-1133">Transmembrane helix</keyword>
<keyword evidence="2" id="KW-0175">Coiled coil</keyword>
<dbReference type="Proteomes" id="UP001314796">
    <property type="component" value="Unassembled WGS sequence"/>
</dbReference>
<feature type="region of interest" description="Disordered" evidence="3">
    <location>
        <begin position="71"/>
        <end position="90"/>
    </location>
</feature>
<dbReference type="Gene3D" id="2.40.260.10">
    <property type="entry name" value="Sortase"/>
    <property type="match status" value="1"/>
</dbReference>
<name>A0ABS2NS21_9FIRM</name>
<evidence type="ECO:0000256" key="2">
    <source>
        <dbReference type="SAM" id="Coils"/>
    </source>
</evidence>
<keyword evidence="1 5" id="KW-0378">Hydrolase</keyword>
<evidence type="ECO:0000256" key="1">
    <source>
        <dbReference type="ARBA" id="ARBA00022801"/>
    </source>
</evidence>
<feature type="transmembrane region" description="Helical" evidence="4">
    <location>
        <begin position="7"/>
        <end position="27"/>
    </location>
</feature>
<dbReference type="NCBIfam" id="TIGR01076">
    <property type="entry name" value="sortase_fam"/>
    <property type="match status" value="1"/>
</dbReference>
<accession>A0ABS2NS21</accession>
<dbReference type="EC" id="3.4.22.70" evidence="5"/>
<keyword evidence="6" id="KW-1185">Reference proteome</keyword>
<evidence type="ECO:0000256" key="4">
    <source>
        <dbReference type="SAM" id="Phobius"/>
    </source>
</evidence>
<feature type="coiled-coil region" evidence="2">
    <location>
        <begin position="28"/>
        <end position="55"/>
    </location>
</feature>
<protein>
    <submittedName>
        <fullName evidence="5">Sortase A</fullName>
        <ecNumber evidence="5">3.4.22.70</ecNumber>
    </submittedName>
</protein>
<dbReference type="EMBL" id="JAFBEE010000017">
    <property type="protein sequence ID" value="MBM7615753.1"/>
    <property type="molecule type" value="Genomic_DNA"/>
</dbReference>
<keyword evidence="4" id="KW-0812">Transmembrane</keyword>
<dbReference type="CDD" id="cd06166">
    <property type="entry name" value="Sortase_D_2"/>
    <property type="match status" value="1"/>
</dbReference>
<reference evidence="5 6" key="1">
    <citation type="submission" date="2021-01" db="EMBL/GenBank/DDBJ databases">
        <title>Genomic Encyclopedia of Type Strains, Phase IV (KMG-IV): sequencing the most valuable type-strain genomes for metagenomic binning, comparative biology and taxonomic classification.</title>
        <authorList>
            <person name="Goeker M."/>
        </authorList>
    </citation>
    <scope>NUCLEOTIDE SEQUENCE [LARGE SCALE GENOMIC DNA]</scope>
    <source>
        <strain evidence="5 6">DSM 25890</strain>
    </source>
</reference>
<dbReference type="SUPFAM" id="SSF63817">
    <property type="entry name" value="Sortase"/>
    <property type="match status" value="1"/>
</dbReference>
<keyword evidence="4" id="KW-0472">Membrane</keyword>
<evidence type="ECO:0000313" key="6">
    <source>
        <dbReference type="Proteomes" id="UP001314796"/>
    </source>
</evidence>
<evidence type="ECO:0000313" key="5">
    <source>
        <dbReference type="EMBL" id="MBM7615753.1"/>
    </source>
</evidence>
<sequence length="241" mass="28119">MKKKMMTLFMILGFIVMIYPLIMDMYYNQQQKRLLEDWQQINDNIENENLQVENDTLGEMEYEMMELIRTSTESSTEEVDRGAKVATETQELEKEKLEREKREKRANYLKANMEGTLKIEKIDFHQPILSGATKQNLDISISSMKNSGKPGEDGNYVIAGHRSHTYGRNFNRLDEVSIGDLLVVETDKETFNYRVVEKFLVNPDETWVLKRDKGVKEITLITCDPMINPNKRLIIKGQILK</sequence>
<evidence type="ECO:0000256" key="3">
    <source>
        <dbReference type="SAM" id="MobiDB-lite"/>
    </source>
</evidence>
<gene>
    <name evidence="5" type="ORF">JOC73_002327</name>
</gene>
<comment type="caution">
    <text evidence="5">The sequence shown here is derived from an EMBL/GenBank/DDBJ whole genome shotgun (WGS) entry which is preliminary data.</text>
</comment>
<organism evidence="5 6">
    <name type="scientific">Alkaliphilus hydrothermalis</name>
    <dbReference type="NCBI Taxonomy" id="1482730"/>
    <lineage>
        <taxon>Bacteria</taxon>
        <taxon>Bacillati</taxon>
        <taxon>Bacillota</taxon>
        <taxon>Clostridia</taxon>
        <taxon>Peptostreptococcales</taxon>
        <taxon>Natronincolaceae</taxon>
        <taxon>Alkaliphilus</taxon>
    </lineage>
</organism>
<dbReference type="RefSeq" id="WP_204403315.1">
    <property type="nucleotide sequence ID" value="NZ_JAFBEE010000017.1"/>
</dbReference>
<dbReference type="InterPro" id="IPR023365">
    <property type="entry name" value="Sortase_dom-sf"/>
</dbReference>
<dbReference type="Pfam" id="PF04203">
    <property type="entry name" value="Sortase"/>
    <property type="match status" value="1"/>
</dbReference>